<evidence type="ECO:0000313" key="8">
    <source>
        <dbReference type="EMBL" id="SIO28697.1"/>
    </source>
</evidence>
<dbReference type="PANTHER" id="PTHR24421:SF10">
    <property type="entry name" value="NITRATE_NITRITE SENSOR PROTEIN NARQ"/>
    <property type="match status" value="1"/>
</dbReference>
<dbReference type="EC" id="2.7.13.3" evidence="2"/>
<dbReference type="CDD" id="cd16917">
    <property type="entry name" value="HATPase_UhpB-NarQ-NarX-like"/>
    <property type="match status" value="1"/>
</dbReference>
<organism evidence="8 9">
    <name type="scientific">Epilithonimonas zeae</name>
    <dbReference type="NCBI Taxonomy" id="1416779"/>
    <lineage>
        <taxon>Bacteria</taxon>
        <taxon>Pseudomonadati</taxon>
        <taxon>Bacteroidota</taxon>
        <taxon>Flavobacteriia</taxon>
        <taxon>Flavobacteriales</taxon>
        <taxon>Weeksellaceae</taxon>
        <taxon>Chryseobacterium group</taxon>
        <taxon>Epilithonimonas</taxon>
    </lineage>
</organism>
<evidence type="ECO:0000256" key="4">
    <source>
        <dbReference type="ARBA" id="ARBA00022777"/>
    </source>
</evidence>
<keyword evidence="6" id="KW-0472">Membrane</keyword>
<dbReference type="GO" id="GO:0004673">
    <property type="term" value="F:protein histidine kinase activity"/>
    <property type="evidence" value="ECO:0007669"/>
    <property type="project" value="UniProtKB-EC"/>
</dbReference>
<keyword evidence="4" id="KW-0418">Kinase</keyword>
<name>A0A1N6I9J4_9FLAO</name>
<dbReference type="Gene3D" id="3.30.565.10">
    <property type="entry name" value="Histidine kinase-like ATPase, C-terminal domain"/>
    <property type="match status" value="1"/>
</dbReference>
<evidence type="ECO:0000256" key="2">
    <source>
        <dbReference type="ARBA" id="ARBA00012438"/>
    </source>
</evidence>
<evidence type="ECO:0000259" key="7">
    <source>
        <dbReference type="Pfam" id="PF02518"/>
    </source>
</evidence>
<dbReference type="Pfam" id="PF02518">
    <property type="entry name" value="HATPase_c"/>
    <property type="match status" value="1"/>
</dbReference>
<evidence type="ECO:0000256" key="3">
    <source>
        <dbReference type="ARBA" id="ARBA00022679"/>
    </source>
</evidence>
<dbReference type="STRING" id="1416779.SAMN05444409_2456"/>
<dbReference type="Proteomes" id="UP000185207">
    <property type="component" value="Unassembled WGS sequence"/>
</dbReference>
<dbReference type="InterPro" id="IPR050482">
    <property type="entry name" value="Sensor_HK_TwoCompSys"/>
</dbReference>
<accession>A0A1N6I9J4</accession>
<evidence type="ECO:0000256" key="6">
    <source>
        <dbReference type="SAM" id="Phobius"/>
    </source>
</evidence>
<dbReference type="PANTHER" id="PTHR24421">
    <property type="entry name" value="NITRATE/NITRITE SENSOR PROTEIN NARX-RELATED"/>
    <property type="match status" value="1"/>
</dbReference>
<dbReference type="Gene3D" id="1.20.5.1930">
    <property type="match status" value="1"/>
</dbReference>
<dbReference type="InterPro" id="IPR003594">
    <property type="entry name" value="HATPase_dom"/>
</dbReference>
<protein>
    <recommendedName>
        <fullName evidence="2">histidine kinase</fullName>
        <ecNumber evidence="2">2.7.13.3</ecNumber>
    </recommendedName>
</protein>
<evidence type="ECO:0000256" key="5">
    <source>
        <dbReference type="ARBA" id="ARBA00023012"/>
    </source>
</evidence>
<dbReference type="EMBL" id="FSRK01000002">
    <property type="protein sequence ID" value="SIO28697.1"/>
    <property type="molecule type" value="Genomic_DNA"/>
</dbReference>
<dbReference type="AlphaFoldDB" id="A0A1N6I9J4"/>
<dbReference type="SUPFAM" id="SSF55874">
    <property type="entry name" value="ATPase domain of HSP90 chaperone/DNA topoisomerase II/histidine kinase"/>
    <property type="match status" value="1"/>
</dbReference>
<gene>
    <name evidence="8" type="ORF">SAMN05444409_2456</name>
</gene>
<keyword evidence="5" id="KW-0902">Two-component regulatory system</keyword>
<keyword evidence="6" id="KW-0812">Transmembrane</keyword>
<dbReference type="GO" id="GO:0000160">
    <property type="term" value="P:phosphorelay signal transduction system"/>
    <property type="evidence" value="ECO:0007669"/>
    <property type="project" value="UniProtKB-KW"/>
</dbReference>
<proteinExistence type="predicted"/>
<dbReference type="InterPro" id="IPR036890">
    <property type="entry name" value="HATPase_C_sf"/>
</dbReference>
<reference evidence="9" key="1">
    <citation type="submission" date="2016-11" db="EMBL/GenBank/DDBJ databases">
        <authorList>
            <person name="Varghese N."/>
            <person name="Submissions S."/>
        </authorList>
    </citation>
    <scope>NUCLEOTIDE SEQUENCE [LARGE SCALE GENOMIC DNA]</scope>
    <source>
        <strain evidence="9">DSM 27623</strain>
    </source>
</reference>
<evidence type="ECO:0000313" key="9">
    <source>
        <dbReference type="Proteomes" id="UP000185207"/>
    </source>
</evidence>
<keyword evidence="9" id="KW-1185">Reference proteome</keyword>
<keyword evidence="6" id="KW-1133">Transmembrane helix</keyword>
<sequence length="252" mass="29353">MKEVKLNIIFLVVLILVLIIIISFMLLAYKSFIQRIIQEKDLQFEAEMEHQKELTLENIKGQEDERKRIAVSVHDDIGNRLNILSLWLNNLEPENQEASKKVITSQITELIDSTRNISHSLYPVNLEKLGLVLYLQELVTNLSHNINLILNIDYKYEKKDNFTEVQIYRVIQEFTTNVIKHSNADEVIVYIRNHEKYLTMILSDNGQSFDYTKANKGMGLKNIESRITSVKGFYKWKNTIGKGSRLIINIPN</sequence>
<feature type="domain" description="Histidine kinase/HSP90-like ATPase" evidence="7">
    <location>
        <begin position="164"/>
        <end position="251"/>
    </location>
</feature>
<keyword evidence="3" id="KW-0808">Transferase</keyword>
<comment type="catalytic activity">
    <reaction evidence="1">
        <text>ATP + protein L-histidine = ADP + protein N-phospho-L-histidine.</text>
        <dbReference type="EC" id="2.7.13.3"/>
    </reaction>
</comment>
<evidence type="ECO:0000256" key="1">
    <source>
        <dbReference type="ARBA" id="ARBA00000085"/>
    </source>
</evidence>
<feature type="transmembrane region" description="Helical" evidence="6">
    <location>
        <begin position="6"/>
        <end position="29"/>
    </location>
</feature>